<keyword evidence="2" id="KW-0479">Metal-binding</keyword>
<dbReference type="Pfam" id="PF00884">
    <property type="entry name" value="Sulfatase"/>
    <property type="match status" value="1"/>
</dbReference>
<feature type="domain" description="Sulfatase N-terminal" evidence="5">
    <location>
        <begin position="5"/>
        <end position="354"/>
    </location>
</feature>
<dbReference type="GO" id="GO:0016740">
    <property type="term" value="F:transferase activity"/>
    <property type="evidence" value="ECO:0007669"/>
    <property type="project" value="UniProtKB-KW"/>
</dbReference>
<dbReference type="PANTHER" id="PTHR42693:SF53">
    <property type="entry name" value="ENDO-4-O-SULFATASE"/>
    <property type="match status" value="1"/>
</dbReference>
<proteinExistence type="inferred from homology"/>
<keyword evidence="6" id="KW-0808">Transferase</keyword>
<dbReference type="GO" id="GO:0046872">
    <property type="term" value="F:metal ion binding"/>
    <property type="evidence" value="ECO:0007669"/>
    <property type="project" value="UniProtKB-KW"/>
</dbReference>
<dbReference type="InterPro" id="IPR024607">
    <property type="entry name" value="Sulfatase_CS"/>
</dbReference>
<dbReference type="InterPro" id="IPR017850">
    <property type="entry name" value="Alkaline_phosphatase_core_sf"/>
</dbReference>
<evidence type="ECO:0000256" key="4">
    <source>
        <dbReference type="ARBA" id="ARBA00022837"/>
    </source>
</evidence>
<dbReference type="InterPro" id="IPR000917">
    <property type="entry name" value="Sulfatase_N"/>
</dbReference>
<evidence type="ECO:0000313" key="6">
    <source>
        <dbReference type="EMBL" id="MYH63609.1"/>
    </source>
</evidence>
<comment type="caution">
    <text evidence="6">The sequence shown here is derived from an EMBL/GenBank/DDBJ whole genome shotgun (WGS) entry which is preliminary data.</text>
</comment>
<sequence length="459" mass="51722">MKNKPNVIICICDQLRAFEVGCYGNQVISTPNIDDLARNGVRFEHAVSTDPVCMPARSSLVSGQYARTCMGALGNASVPDEHGRPIVASWPLQERIHLPDPTIAEQFKDAGYDTALIGKWHIHPAPEIVGFDYTLHPRVNHRHTGQDFVENGGPPQLVDGFSVDYEIENVLSYLAADRNNPFFLYYSISPPHMPLADAPEHYLTMYDPDDMPLRPNVFIDGEMAYDEHWFKVYLWDFLYYSQNLPYTLDLPEGFDLRTLTALYYGLTTWVDDMVGRMMEGLRANGQLDNTIVVFTSDHGDNLGSHHRFNKGLLIEESIRIPMIFHAPWLWEPSVSSSQVAQLIDIMPTVLDASGSPIPDHVQGRNLSPVLAGDSPRLDENWGFIETTDGEIGVRTPTHLLGRRTSNSEGGAENRPNCFYDLRDDPYELNDLAGIVEQEQAESELDDLLTAWDQNTPWMN</sequence>
<protein>
    <submittedName>
        <fullName evidence="6">Sulfatase-like hydrolase/transferase</fullName>
    </submittedName>
</protein>
<gene>
    <name evidence="6" type="ORF">F4148_18300</name>
</gene>
<dbReference type="Gene3D" id="3.40.720.10">
    <property type="entry name" value="Alkaline Phosphatase, subunit A"/>
    <property type="match status" value="1"/>
</dbReference>
<dbReference type="InterPro" id="IPR050738">
    <property type="entry name" value="Sulfatase"/>
</dbReference>
<keyword evidence="3 6" id="KW-0378">Hydrolase</keyword>
<comment type="similarity">
    <text evidence="1">Belongs to the sulfatase family.</text>
</comment>
<accession>A0A6B1G3U1</accession>
<dbReference type="GO" id="GO:0004065">
    <property type="term" value="F:arylsulfatase activity"/>
    <property type="evidence" value="ECO:0007669"/>
    <property type="project" value="TreeGrafter"/>
</dbReference>
<keyword evidence="4" id="KW-0106">Calcium</keyword>
<evidence type="ECO:0000259" key="5">
    <source>
        <dbReference type="Pfam" id="PF00884"/>
    </source>
</evidence>
<reference evidence="6" key="1">
    <citation type="submission" date="2019-09" db="EMBL/GenBank/DDBJ databases">
        <title>Characterisation of the sponge microbiome using genome-centric metagenomics.</title>
        <authorList>
            <person name="Engelberts J.P."/>
            <person name="Robbins S.J."/>
            <person name="De Goeij J.M."/>
            <person name="Aranda M."/>
            <person name="Bell S.C."/>
            <person name="Webster N.S."/>
        </authorList>
    </citation>
    <scope>NUCLEOTIDE SEQUENCE</scope>
    <source>
        <strain evidence="6">SB0675_bin_29</strain>
    </source>
</reference>
<dbReference type="AlphaFoldDB" id="A0A6B1G3U1"/>
<evidence type="ECO:0000256" key="3">
    <source>
        <dbReference type="ARBA" id="ARBA00022801"/>
    </source>
</evidence>
<dbReference type="EMBL" id="VYDA01000646">
    <property type="protein sequence ID" value="MYH63609.1"/>
    <property type="molecule type" value="Genomic_DNA"/>
</dbReference>
<dbReference type="PANTHER" id="PTHR42693">
    <property type="entry name" value="ARYLSULFATASE FAMILY MEMBER"/>
    <property type="match status" value="1"/>
</dbReference>
<dbReference type="PROSITE" id="PS00149">
    <property type="entry name" value="SULFATASE_2"/>
    <property type="match status" value="1"/>
</dbReference>
<evidence type="ECO:0000256" key="2">
    <source>
        <dbReference type="ARBA" id="ARBA00022723"/>
    </source>
</evidence>
<name>A0A6B1G3U1_9CHLR</name>
<dbReference type="SUPFAM" id="SSF53649">
    <property type="entry name" value="Alkaline phosphatase-like"/>
    <property type="match status" value="1"/>
</dbReference>
<evidence type="ECO:0000256" key="1">
    <source>
        <dbReference type="ARBA" id="ARBA00008779"/>
    </source>
</evidence>
<organism evidence="6">
    <name type="scientific">Caldilineaceae bacterium SB0675_bin_29</name>
    <dbReference type="NCBI Taxonomy" id="2605266"/>
    <lineage>
        <taxon>Bacteria</taxon>
        <taxon>Bacillati</taxon>
        <taxon>Chloroflexota</taxon>
        <taxon>Caldilineae</taxon>
        <taxon>Caldilineales</taxon>
        <taxon>Caldilineaceae</taxon>
    </lineage>
</organism>